<comment type="caution">
    <text evidence="1">The sequence shown here is derived from an EMBL/GenBank/DDBJ whole genome shotgun (WGS) entry which is preliminary data.</text>
</comment>
<dbReference type="Proteomes" id="UP000785679">
    <property type="component" value="Unassembled WGS sequence"/>
</dbReference>
<gene>
    <name evidence="1" type="ORF">FGO68_gene9451</name>
</gene>
<protein>
    <submittedName>
        <fullName evidence="1">Uncharacterized protein</fullName>
    </submittedName>
</protein>
<organism evidence="1 2">
    <name type="scientific">Halteria grandinella</name>
    <dbReference type="NCBI Taxonomy" id="5974"/>
    <lineage>
        <taxon>Eukaryota</taxon>
        <taxon>Sar</taxon>
        <taxon>Alveolata</taxon>
        <taxon>Ciliophora</taxon>
        <taxon>Intramacronucleata</taxon>
        <taxon>Spirotrichea</taxon>
        <taxon>Stichotrichia</taxon>
        <taxon>Sporadotrichida</taxon>
        <taxon>Halteriidae</taxon>
        <taxon>Halteria</taxon>
    </lineage>
</organism>
<dbReference type="EMBL" id="RRYP01005226">
    <property type="protein sequence ID" value="TNV82223.1"/>
    <property type="molecule type" value="Genomic_DNA"/>
</dbReference>
<reference evidence="1" key="1">
    <citation type="submission" date="2019-06" db="EMBL/GenBank/DDBJ databases">
        <authorList>
            <person name="Zheng W."/>
        </authorList>
    </citation>
    <scope>NUCLEOTIDE SEQUENCE</scope>
    <source>
        <strain evidence="1">QDHG01</strain>
    </source>
</reference>
<name>A0A8J8NVE6_HALGN</name>
<sequence>MQQASKQVVQNKQLLFNVASKGFASQNTFLGSINPDLNHNLRVMSTPEWPVPYYQRAFRHPASLEKREGNLNHFDLASYKTQFRDSAIFSKAYVDDMLDCLSVSFEQNVRLLNEHDLGDCLKE</sequence>
<dbReference type="OrthoDB" id="308959at2759"/>
<accession>A0A8J8NVE6</accession>
<evidence type="ECO:0000313" key="1">
    <source>
        <dbReference type="EMBL" id="TNV82223.1"/>
    </source>
</evidence>
<dbReference type="AlphaFoldDB" id="A0A8J8NVE6"/>
<keyword evidence="2" id="KW-1185">Reference proteome</keyword>
<evidence type="ECO:0000313" key="2">
    <source>
        <dbReference type="Proteomes" id="UP000785679"/>
    </source>
</evidence>
<proteinExistence type="predicted"/>